<dbReference type="InterPro" id="IPR023198">
    <property type="entry name" value="PGP-like_dom2"/>
</dbReference>
<dbReference type="NCBIfam" id="TIGR01549">
    <property type="entry name" value="HAD-SF-IA-v1"/>
    <property type="match status" value="1"/>
</dbReference>
<evidence type="ECO:0000256" key="2">
    <source>
        <dbReference type="ARBA" id="ARBA00004818"/>
    </source>
</evidence>
<organism evidence="5 6">
    <name type="scientific">Litorivita pollutaquae</name>
    <dbReference type="NCBI Taxonomy" id="2200892"/>
    <lineage>
        <taxon>Bacteria</taxon>
        <taxon>Pseudomonadati</taxon>
        <taxon>Pseudomonadota</taxon>
        <taxon>Alphaproteobacteria</taxon>
        <taxon>Rhodobacterales</taxon>
        <taxon>Paracoccaceae</taxon>
        <taxon>Litorivita</taxon>
    </lineage>
</organism>
<dbReference type="EMBL" id="QFVT01000003">
    <property type="protein sequence ID" value="PYC48671.1"/>
    <property type="molecule type" value="Genomic_DNA"/>
</dbReference>
<dbReference type="PANTHER" id="PTHR43434">
    <property type="entry name" value="PHOSPHOGLYCOLATE PHOSPHATASE"/>
    <property type="match status" value="1"/>
</dbReference>
<evidence type="ECO:0000256" key="4">
    <source>
        <dbReference type="ARBA" id="ARBA00013078"/>
    </source>
</evidence>
<dbReference type="Gene3D" id="3.40.50.1000">
    <property type="entry name" value="HAD superfamily/HAD-like"/>
    <property type="match status" value="1"/>
</dbReference>
<evidence type="ECO:0000256" key="1">
    <source>
        <dbReference type="ARBA" id="ARBA00000830"/>
    </source>
</evidence>
<dbReference type="GO" id="GO:0006281">
    <property type="term" value="P:DNA repair"/>
    <property type="evidence" value="ECO:0007669"/>
    <property type="project" value="TreeGrafter"/>
</dbReference>
<reference evidence="5 6" key="1">
    <citation type="submission" date="2018-05" db="EMBL/GenBank/DDBJ databases">
        <title>Oceanovita maritima gen. nov., sp. nov., a marine bacterium in the family Rhodobacteraceae isolated from surface seawater of Lundu port Xiamen, China.</title>
        <authorList>
            <person name="Hetharua B.H."/>
            <person name="Min D."/>
            <person name="Liao H."/>
            <person name="Tian Y."/>
        </authorList>
    </citation>
    <scope>NUCLEOTIDE SEQUENCE [LARGE SCALE GENOMIC DNA]</scope>
    <source>
        <strain evidence="5 6">FSX-11</strain>
    </source>
</reference>
<gene>
    <name evidence="5" type="ORF">DI396_06160</name>
</gene>
<proteinExistence type="inferred from homology"/>
<name>A0A2V4MPL1_9RHOB</name>
<dbReference type="Pfam" id="PF13419">
    <property type="entry name" value="HAD_2"/>
    <property type="match status" value="1"/>
</dbReference>
<dbReference type="InterPro" id="IPR023214">
    <property type="entry name" value="HAD_sf"/>
</dbReference>
<dbReference type="Proteomes" id="UP000248012">
    <property type="component" value="Unassembled WGS sequence"/>
</dbReference>
<dbReference type="InterPro" id="IPR041492">
    <property type="entry name" value="HAD_2"/>
</dbReference>
<evidence type="ECO:0000313" key="5">
    <source>
        <dbReference type="EMBL" id="PYC48671.1"/>
    </source>
</evidence>
<dbReference type="GO" id="GO:0008967">
    <property type="term" value="F:phosphoglycolate phosphatase activity"/>
    <property type="evidence" value="ECO:0007669"/>
    <property type="project" value="UniProtKB-EC"/>
</dbReference>
<evidence type="ECO:0000256" key="3">
    <source>
        <dbReference type="ARBA" id="ARBA00006171"/>
    </source>
</evidence>
<protein>
    <recommendedName>
        <fullName evidence="4">phosphoglycolate phosphatase</fullName>
        <ecNumber evidence="4">3.1.3.18</ecNumber>
    </recommendedName>
</protein>
<dbReference type="GO" id="GO:0005829">
    <property type="term" value="C:cytosol"/>
    <property type="evidence" value="ECO:0007669"/>
    <property type="project" value="TreeGrafter"/>
</dbReference>
<dbReference type="SFLD" id="SFLDG01129">
    <property type="entry name" value="C1.5:_HAD__Beta-PGM__Phosphata"/>
    <property type="match status" value="1"/>
</dbReference>
<dbReference type="OrthoDB" id="9793014at2"/>
<comment type="catalytic activity">
    <reaction evidence="1">
        <text>2-phosphoglycolate + H2O = glycolate + phosphate</text>
        <dbReference type="Rhea" id="RHEA:14369"/>
        <dbReference type="ChEBI" id="CHEBI:15377"/>
        <dbReference type="ChEBI" id="CHEBI:29805"/>
        <dbReference type="ChEBI" id="CHEBI:43474"/>
        <dbReference type="ChEBI" id="CHEBI:58033"/>
        <dbReference type="EC" id="3.1.3.18"/>
    </reaction>
</comment>
<comment type="similarity">
    <text evidence="3">Belongs to the HAD-like hydrolase superfamily. CbbY/CbbZ/Gph/YieH family.</text>
</comment>
<comment type="pathway">
    <text evidence="2">Organic acid metabolism; glycolate biosynthesis; glycolate from 2-phosphoglycolate: step 1/1.</text>
</comment>
<dbReference type="InterPro" id="IPR006439">
    <property type="entry name" value="HAD-SF_hydro_IA"/>
</dbReference>
<dbReference type="EC" id="3.1.3.18" evidence="4"/>
<keyword evidence="6" id="KW-1185">Reference proteome</keyword>
<dbReference type="SUPFAM" id="SSF56784">
    <property type="entry name" value="HAD-like"/>
    <property type="match status" value="1"/>
</dbReference>
<dbReference type="PRINTS" id="PR00413">
    <property type="entry name" value="HADHALOGNASE"/>
</dbReference>
<accession>A0A2V4MPL1</accession>
<sequence length="237" mass="24551">MGEAAGRGAGRRAVIFDLDGTIADTSHDLVNAANACFIGMGVGDMLDPFADAAVAVGKGGMGMLRLGLERMAFAGDIDAQIAAQYPNLLKAYEADIARHTVIYPGFLEAAAALRADGYAVGICTNKPEYLAVQLLDALSISGVFDAVIGADTLPTRKPDPAPLRAAIERAGGDTARALLVGDTITDHTTARALGVPSVLVTFGPGGRSVEEMAPDHLLEHYDHLPEVAARLLGGRST</sequence>
<evidence type="ECO:0000313" key="6">
    <source>
        <dbReference type="Proteomes" id="UP000248012"/>
    </source>
</evidence>
<comment type="caution">
    <text evidence="5">The sequence shown here is derived from an EMBL/GenBank/DDBJ whole genome shotgun (WGS) entry which is preliminary data.</text>
</comment>
<dbReference type="InterPro" id="IPR050155">
    <property type="entry name" value="HAD-like_hydrolase_sf"/>
</dbReference>
<dbReference type="PANTHER" id="PTHR43434:SF1">
    <property type="entry name" value="PHOSPHOGLYCOLATE PHOSPHATASE"/>
    <property type="match status" value="1"/>
</dbReference>
<dbReference type="SFLD" id="SFLDS00003">
    <property type="entry name" value="Haloacid_Dehalogenase"/>
    <property type="match status" value="1"/>
</dbReference>
<dbReference type="Gene3D" id="1.10.150.240">
    <property type="entry name" value="Putative phosphatase, domain 2"/>
    <property type="match status" value="1"/>
</dbReference>
<dbReference type="InterPro" id="IPR036412">
    <property type="entry name" value="HAD-like_sf"/>
</dbReference>
<dbReference type="AlphaFoldDB" id="A0A2V4MPL1"/>